<sequence>MRFAVIGAGFGANHLSWLAECDGVTVEALCYRNNATRARELARRFDVPRTSDDVAKVIADGGIDAIAVASPPDTHEELIGLGLDAGLTVVTDKPLTTDVDSAARLARRGRAASAMITFQWRANPAFDRLRELCAGPLGPLARVDLEFHHDFLAGPTTSWPWRHRLASAGAGTLGDQGVHLFDLLRWLAPGRWSVVHGSATVMYPRRAFDGLTLAAETEDIAEVLLADDAGPTRSRVLVSRVSTGRREVRIVAQGAGGVAEVRANSEDGSATLAVTTADGGAETARFGPNSMNPYRALLDSNSVADFEDGYRAQVLLDDAMRRGCGAPSVVAG</sequence>
<comment type="caution">
    <text evidence="4">The sequence shown here is derived from an EMBL/GenBank/DDBJ whole genome shotgun (WGS) entry which is preliminary data.</text>
</comment>
<dbReference type="InterPro" id="IPR050463">
    <property type="entry name" value="Gfo/Idh/MocA_oxidrdct_glycsds"/>
</dbReference>
<dbReference type="AlphaFoldDB" id="A0A3E0G7T4"/>
<organism evidence="4 5">
    <name type="scientific">Kutzneria buriramensis</name>
    <dbReference type="NCBI Taxonomy" id="1045776"/>
    <lineage>
        <taxon>Bacteria</taxon>
        <taxon>Bacillati</taxon>
        <taxon>Actinomycetota</taxon>
        <taxon>Actinomycetes</taxon>
        <taxon>Pseudonocardiales</taxon>
        <taxon>Pseudonocardiaceae</taxon>
        <taxon>Kutzneria</taxon>
    </lineage>
</organism>
<reference evidence="4 5" key="1">
    <citation type="submission" date="2018-08" db="EMBL/GenBank/DDBJ databases">
        <title>Genomic Encyclopedia of Archaeal and Bacterial Type Strains, Phase II (KMG-II): from individual species to whole genera.</title>
        <authorList>
            <person name="Goeker M."/>
        </authorList>
    </citation>
    <scope>NUCLEOTIDE SEQUENCE [LARGE SCALE GENOMIC DNA]</scope>
    <source>
        <strain evidence="4 5">DSM 45791</strain>
    </source>
</reference>
<dbReference type="SUPFAM" id="SSF51735">
    <property type="entry name" value="NAD(P)-binding Rossmann-fold domains"/>
    <property type="match status" value="1"/>
</dbReference>
<dbReference type="Pfam" id="PF22725">
    <property type="entry name" value="GFO_IDH_MocA_C3"/>
    <property type="match status" value="1"/>
</dbReference>
<dbReference type="GO" id="GO:0000166">
    <property type="term" value="F:nucleotide binding"/>
    <property type="evidence" value="ECO:0007669"/>
    <property type="project" value="InterPro"/>
</dbReference>
<dbReference type="OrthoDB" id="9792085at2"/>
<evidence type="ECO:0000313" key="4">
    <source>
        <dbReference type="EMBL" id="REH18148.1"/>
    </source>
</evidence>
<dbReference type="PANTHER" id="PTHR43818:SF11">
    <property type="entry name" value="BCDNA.GH03377"/>
    <property type="match status" value="1"/>
</dbReference>
<dbReference type="Proteomes" id="UP000256269">
    <property type="component" value="Unassembled WGS sequence"/>
</dbReference>
<dbReference type="InterPro" id="IPR055170">
    <property type="entry name" value="GFO_IDH_MocA-like_dom"/>
</dbReference>
<dbReference type="InterPro" id="IPR000683">
    <property type="entry name" value="Gfo/Idh/MocA-like_OxRdtase_N"/>
</dbReference>
<keyword evidence="5" id="KW-1185">Reference proteome</keyword>
<dbReference type="GO" id="GO:0016491">
    <property type="term" value="F:oxidoreductase activity"/>
    <property type="evidence" value="ECO:0007669"/>
    <property type="project" value="UniProtKB-KW"/>
</dbReference>
<evidence type="ECO:0000256" key="1">
    <source>
        <dbReference type="ARBA" id="ARBA00023002"/>
    </source>
</evidence>
<dbReference type="Pfam" id="PF01408">
    <property type="entry name" value="GFO_IDH_MocA"/>
    <property type="match status" value="1"/>
</dbReference>
<dbReference type="InterPro" id="IPR036291">
    <property type="entry name" value="NAD(P)-bd_dom_sf"/>
</dbReference>
<gene>
    <name evidence="4" type="ORF">BCF44_13735</name>
</gene>
<dbReference type="PANTHER" id="PTHR43818">
    <property type="entry name" value="BCDNA.GH03377"/>
    <property type="match status" value="1"/>
</dbReference>
<name>A0A3E0G7T4_9PSEU</name>
<accession>A0A3E0G7T4</accession>
<dbReference type="Gene3D" id="3.40.50.720">
    <property type="entry name" value="NAD(P)-binding Rossmann-like Domain"/>
    <property type="match status" value="1"/>
</dbReference>
<feature type="domain" description="GFO/IDH/MocA-like oxidoreductase" evidence="3">
    <location>
        <begin position="129"/>
        <end position="258"/>
    </location>
</feature>
<dbReference type="RefSeq" id="WP_116182205.1">
    <property type="nucleotide sequence ID" value="NZ_CP144375.1"/>
</dbReference>
<feature type="domain" description="Gfo/Idh/MocA-like oxidoreductase N-terminal" evidence="2">
    <location>
        <begin position="1"/>
        <end position="115"/>
    </location>
</feature>
<dbReference type="Gene3D" id="3.30.360.10">
    <property type="entry name" value="Dihydrodipicolinate Reductase, domain 2"/>
    <property type="match status" value="1"/>
</dbReference>
<keyword evidence="1" id="KW-0560">Oxidoreductase</keyword>
<evidence type="ECO:0000259" key="3">
    <source>
        <dbReference type="Pfam" id="PF22725"/>
    </source>
</evidence>
<dbReference type="EMBL" id="QUNO01000037">
    <property type="protein sequence ID" value="REH18148.1"/>
    <property type="molecule type" value="Genomic_DNA"/>
</dbReference>
<evidence type="ECO:0000259" key="2">
    <source>
        <dbReference type="Pfam" id="PF01408"/>
    </source>
</evidence>
<protein>
    <submittedName>
        <fullName evidence="4">Putative dehydrogenase</fullName>
    </submittedName>
</protein>
<proteinExistence type="predicted"/>
<dbReference type="SUPFAM" id="SSF55347">
    <property type="entry name" value="Glyceraldehyde-3-phosphate dehydrogenase-like, C-terminal domain"/>
    <property type="match status" value="1"/>
</dbReference>
<evidence type="ECO:0000313" key="5">
    <source>
        <dbReference type="Proteomes" id="UP000256269"/>
    </source>
</evidence>